<proteinExistence type="predicted"/>
<dbReference type="AlphaFoldDB" id="A0A2T2YJ85"/>
<dbReference type="SMART" id="SM00028">
    <property type="entry name" value="TPR"/>
    <property type="match status" value="3"/>
</dbReference>
<keyword evidence="2" id="KW-0732">Signal</keyword>
<organism evidence="3 4">
    <name type="scientific">Adhaeribacter arboris</name>
    <dbReference type="NCBI Taxonomy" id="2072846"/>
    <lineage>
        <taxon>Bacteria</taxon>
        <taxon>Pseudomonadati</taxon>
        <taxon>Bacteroidota</taxon>
        <taxon>Cytophagia</taxon>
        <taxon>Cytophagales</taxon>
        <taxon>Hymenobacteraceae</taxon>
        <taxon>Adhaeribacter</taxon>
    </lineage>
</organism>
<keyword evidence="4" id="KW-1185">Reference proteome</keyword>
<dbReference type="InterPro" id="IPR019734">
    <property type="entry name" value="TPR_rpt"/>
</dbReference>
<feature type="signal peptide" evidence="2">
    <location>
        <begin position="1"/>
        <end position="19"/>
    </location>
</feature>
<name>A0A2T2YJ85_9BACT</name>
<dbReference type="OrthoDB" id="9778494at2"/>
<dbReference type="SUPFAM" id="SSF48452">
    <property type="entry name" value="TPR-like"/>
    <property type="match status" value="3"/>
</dbReference>
<keyword evidence="1" id="KW-0802">TPR repeat</keyword>
<dbReference type="EMBL" id="PYFT01000001">
    <property type="protein sequence ID" value="PSR55567.1"/>
    <property type="molecule type" value="Genomic_DNA"/>
</dbReference>
<dbReference type="PANTHER" id="PTHR45588">
    <property type="entry name" value="TPR DOMAIN-CONTAINING PROTEIN"/>
    <property type="match status" value="1"/>
</dbReference>
<dbReference type="Gene3D" id="1.25.40.10">
    <property type="entry name" value="Tetratricopeptide repeat domain"/>
    <property type="match status" value="3"/>
</dbReference>
<evidence type="ECO:0000313" key="3">
    <source>
        <dbReference type="EMBL" id="PSR55567.1"/>
    </source>
</evidence>
<feature type="repeat" description="TPR" evidence="1">
    <location>
        <begin position="54"/>
        <end position="87"/>
    </location>
</feature>
<evidence type="ECO:0000313" key="4">
    <source>
        <dbReference type="Proteomes" id="UP000240357"/>
    </source>
</evidence>
<protein>
    <submittedName>
        <fullName evidence="3">Uncharacterized protein</fullName>
    </submittedName>
</protein>
<sequence length="549" mass="60541">MKSFLLILVLGGFCLPVLAQHHHPSPTVKPGQPVSLTAGLGKHHHAVSTTNTQAQGLFNQGLTLVYGFNHPEAIRSFKRAAELDPQLAMAYWGIALATGPNYNEATIDSARQRAAYEAIQKATSLMVKAPAYEQAYIEALAKRFSNNSKADSKQLALDYATAMASLAQQYPDDLDAATLYADSKMFLNAWKLWTPDGKPAEGTEETVQVLETVLARDPNHIGANHLYIHAVEASPRPERALASADRLGTLTPAAGHLVHMPAHIYMRVGNYEAAARSNDLAAKADQVYIENTGIRGPYGAGYYSHNLHFLAAAYSMQGRFNDAKKAAAQLETNVSPYLKDMPFLDAFMPTTTFLLVRFRQWEAVLKAPEPDKKLAITNALWHWGRGMAYAAAGKSGNAKKERTIFGAAIKRLPAEALFGANRAADVLKVAEHMLNARIATAEGNRKLAIELLQQAVAAEDALSYSEPPDWYYPPSRESLGGALLLEKQYEEAEKVFRADLKKNRRNGRSLFGLLQSLKAQDKQYAAQLVQREYEEAWRHAEVQLRVEDL</sequence>
<dbReference type="PROSITE" id="PS50005">
    <property type="entry name" value="TPR"/>
    <property type="match status" value="1"/>
</dbReference>
<dbReference type="RefSeq" id="WP_106931747.1">
    <property type="nucleotide sequence ID" value="NZ_PYFT01000001.1"/>
</dbReference>
<dbReference type="Proteomes" id="UP000240357">
    <property type="component" value="Unassembled WGS sequence"/>
</dbReference>
<comment type="caution">
    <text evidence="3">The sequence shown here is derived from an EMBL/GenBank/DDBJ whole genome shotgun (WGS) entry which is preliminary data.</text>
</comment>
<dbReference type="InterPro" id="IPR011990">
    <property type="entry name" value="TPR-like_helical_dom_sf"/>
</dbReference>
<gene>
    <name evidence="3" type="ORF">AHMF7605_19680</name>
</gene>
<feature type="chain" id="PRO_5015766712" evidence="2">
    <location>
        <begin position="20"/>
        <end position="549"/>
    </location>
</feature>
<accession>A0A2T2YJ85</accession>
<evidence type="ECO:0000256" key="2">
    <source>
        <dbReference type="SAM" id="SignalP"/>
    </source>
</evidence>
<evidence type="ECO:0000256" key="1">
    <source>
        <dbReference type="PROSITE-ProRule" id="PRU00339"/>
    </source>
</evidence>
<reference evidence="3 4" key="1">
    <citation type="submission" date="2018-03" db="EMBL/GenBank/DDBJ databases">
        <title>Adhaeribacter sp. HMF7605 Genome sequencing and assembly.</title>
        <authorList>
            <person name="Kang H."/>
            <person name="Kang J."/>
            <person name="Cha I."/>
            <person name="Kim H."/>
            <person name="Joh K."/>
        </authorList>
    </citation>
    <scope>NUCLEOTIDE SEQUENCE [LARGE SCALE GENOMIC DNA]</scope>
    <source>
        <strain evidence="3 4">HMF7605</strain>
    </source>
</reference>
<dbReference type="PANTHER" id="PTHR45588:SF1">
    <property type="entry name" value="WW DOMAIN-CONTAINING PROTEIN"/>
    <property type="match status" value="1"/>
</dbReference>